<evidence type="ECO:0000313" key="1">
    <source>
        <dbReference type="EMBL" id="OLN83105.1"/>
    </source>
</evidence>
<protein>
    <submittedName>
        <fullName evidence="1">Uncharacterized protein</fullName>
    </submittedName>
</protein>
<name>A0A1Q8RFI7_9PEZI</name>
<organism evidence="1 2">
    <name type="scientific">Colletotrichum chlorophyti</name>
    <dbReference type="NCBI Taxonomy" id="708187"/>
    <lineage>
        <taxon>Eukaryota</taxon>
        <taxon>Fungi</taxon>
        <taxon>Dikarya</taxon>
        <taxon>Ascomycota</taxon>
        <taxon>Pezizomycotina</taxon>
        <taxon>Sordariomycetes</taxon>
        <taxon>Hypocreomycetidae</taxon>
        <taxon>Glomerellales</taxon>
        <taxon>Glomerellaceae</taxon>
        <taxon>Colletotrichum</taxon>
    </lineage>
</organism>
<comment type="caution">
    <text evidence="1">The sequence shown here is derived from an EMBL/GenBank/DDBJ whole genome shotgun (WGS) entry which is preliminary data.</text>
</comment>
<gene>
    <name evidence="1" type="ORF">CCHL11_10060</name>
</gene>
<proteinExistence type="predicted"/>
<dbReference type="EMBL" id="MPGH01000207">
    <property type="protein sequence ID" value="OLN83105.1"/>
    <property type="molecule type" value="Genomic_DNA"/>
</dbReference>
<dbReference type="Proteomes" id="UP000186583">
    <property type="component" value="Unassembled WGS sequence"/>
</dbReference>
<keyword evidence="2" id="KW-1185">Reference proteome</keyword>
<dbReference type="AlphaFoldDB" id="A0A1Q8RFI7"/>
<reference evidence="1 2" key="1">
    <citation type="submission" date="2016-11" db="EMBL/GenBank/DDBJ databases">
        <title>Draft Genome Assembly of Colletotrichum chlorophyti a pathogen of herbaceous plants.</title>
        <authorList>
            <person name="Gan P."/>
            <person name="Narusaka M."/>
            <person name="Tsushima A."/>
            <person name="Narusaka Y."/>
            <person name="Takano Y."/>
            <person name="Shirasu K."/>
        </authorList>
    </citation>
    <scope>NUCLEOTIDE SEQUENCE [LARGE SCALE GENOMIC DNA]</scope>
    <source>
        <strain evidence="1 2">NTL11</strain>
    </source>
</reference>
<sequence length="84" mass="10033">MRSKKVYIYYCLESLRTFLRDSLERACTGLYIHSGGYNSYNCPFKYPLYNRPYTTFNTTYFIIPKVVKGTYSFYNSSLEREKSL</sequence>
<evidence type="ECO:0000313" key="2">
    <source>
        <dbReference type="Proteomes" id="UP000186583"/>
    </source>
</evidence>
<accession>A0A1Q8RFI7</accession>